<gene>
    <name evidence="4" type="ORF">E3Q22_02380</name>
</gene>
<dbReference type="GO" id="GO:0035861">
    <property type="term" value="C:site of double-strand break"/>
    <property type="evidence" value="ECO:0007669"/>
    <property type="project" value="TreeGrafter"/>
</dbReference>
<dbReference type="InterPro" id="IPR013970">
    <property type="entry name" value="Rfa2"/>
</dbReference>
<dbReference type="GO" id="GO:0003684">
    <property type="term" value="F:damaged DNA binding"/>
    <property type="evidence" value="ECO:0007669"/>
    <property type="project" value="TreeGrafter"/>
</dbReference>
<dbReference type="GO" id="GO:0006260">
    <property type="term" value="P:DNA replication"/>
    <property type="evidence" value="ECO:0007669"/>
    <property type="project" value="InterPro"/>
</dbReference>
<dbReference type="OMA" id="HRYKEIF"/>
<evidence type="ECO:0008006" key="6">
    <source>
        <dbReference type="Google" id="ProtNLM"/>
    </source>
</evidence>
<sequence length="111" mass="12216">MDVHTIYANSTNLKYFIGNTVRIVGKVLKISDNIAMVESTDGGQISVTMNRESDYSQATFFEIIGKVQSEIALTEYTSIPLGNDLANPSTLADLSVVDKVIEAMLKHKDIF</sequence>
<dbReference type="EMBL" id="SPRC01000022">
    <property type="protein sequence ID" value="TIB79661.1"/>
    <property type="molecule type" value="Genomic_DNA"/>
</dbReference>
<proteinExistence type="inferred from homology"/>
<dbReference type="GO" id="GO:0006298">
    <property type="term" value="P:mismatch repair"/>
    <property type="evidence" value="ECO:0007669"/>
    <property type="project" value="TreeGrafter"/>
</dbReference>
<comment type="subcellular location">
    <subcellularLocation>
        <location evidence="1">Nucleus</location>
    </subcellularLocation>
</comment>
<organism evidence="4 5">
    <name type="scientific">Wallemia mellicola</name>
    <dbReference type="NCBI Taxonomy" id="1708541"/>
    <lineage>
        <taxon>Eukaryota</taxon>
        <taxon>Fungi</taxon>
        <taxon>Dikarya</taxon>
        <taxon>Basidiomycota</taxon>
        <taxon>Wallemiomycotina</taxon>
        <taxon>Wallemiomycetes</taxon>
        <taxon>Wallemiales</taxon>
        <taxon>Wallemiaceae</taxon>
        <taxon>Wallemia</taxon>
    </lineage>
</organism>
<comment type="caution">
    <text evidence="4">The sequence shown here is derived from an EMBL/GenBank/DDBJ whole genome shotgun (WGS) entry which is preliminary data.</text>
</comment>
<dbReference type="SUPFAM" id="SSF50249">
    <property type="entry name" value="Nucleic acid-binding proteins"/>
    <property type="match status" value="1"/>
</dbReference>
<dbReference type="GO" id="GO:0006289">
    <property type="term" value="P:nucleotide-excision repair"/>
    <property type="evidence" value="ECO:0007669"/>
    <property type="project" value="TreeGrafter"/>
</dbReference>
<evidence type="ECO:0000313" key="5">
    <source>
        <dbReference type="Proteomes" id="UP000310685"/>
    </source>
</evidence>
<dbReference type="PANTHER" id="PTHR15114:SF1">
    <property type="entry name" value="REPLICATION PROTEIN A 14 KDA SUBUNIT"/>
    <property type="match status" value="1"/>
</dbReference>
<evidence type="ECO:0000313" key="4">
    <source>
        <dbReference type="EMBL" id="TIB79661.1"/>
    </source>
</evidence>
<dbReference type="PANTHER" id="PTHR15114">
    <property type="entry name" value="REPLICATION PROTEIN A3"/>
    <property type="match status" value="1"/>
</dbReference>
<comment type="similarity">
    <text evidence="2">Belongs to the replication factor A protein 3 family.</text>
</comment>
<protein>
    <recommendedName>
        <fullName evidence="6">Replication factor A protein 3</fullName>
    </recommendedName>
</protein>
<dbReference type="GO" id="GO:0003697">
    <property type="term" value="F:single-stranded DNA binding"/>
    <property type="evidence" value="ECO:0007669"/>
    <property type="project" value="TreeGrafter"/>
</dbReference>
<dbReference type="GO" id="GO:0005662">
    <property type="term" value="C:DNA replication factor A complex"/>
    <property type="evidence" value="ECO:0007669"/>
    <property type="project" value="TreeGrafter"/>
</dbReference>
<evidence type="ECO:0000256" key="1">
    <source>
        <dbReference type="ARBA" id="ARBA00004123"/>
    </source>
</evidence>
<reference evidence="4 5" key="1">
    <citation type="submission" date="2019-03" db="EMBL/GenBank/DDBJ databases">
        <title>Sequencing 25 genomes of Wallemia mellicola.</title>
        <authorList>
            <person name="Gostincar C."/>
        </authorList>
    </citation>
    <scope>NUCLEOTIDE SEQUENCE [LARGE SCALE GENOMIC DNA]</scope>
    <source>
        <strain evidence="4 5">EXF-6152</strain>
    </source>
</reference>
<dbReference type="GO" id="GO:0000724">
    <property type="term" value="P:double-strand break repair via homologous recombination"/>
    <property type="evidence" value="ECO:0007669"/>
    <property type="project" value="TreeGrafter"/>
</dbReference>
<dbReference type="GO" id="GO:0006284">
    <property type="term" value="P:base-excision repair"/>
    <property type="evidence" value="ECO:0007669"/>
    <property type="project" value="TreeGrafter"/>
</dbReference>
<keyword evidence="3" id="KW-0539">Nucleus</keyword>
<evidence type="ECO:0000256" key="3">
    <source>
        <dbReference type="ARBA" id="ARBA00023242"/>
    </source>
</evidence>
<name>A0A4T0M9N9_9BASI</name>
<dbReference type="Proteomes" id="UP000310685">
    <property type="component" value="Unassembled WGS sequence"/>
</dbReference>
<dbReference type="InterPro" id="IPR012340">
    <property type="entry name" value="NA-bd_OB-fold"/>
</dbReference>
<evidence type="ECO:0000256" key="2">
    <source>
        <dbReference type="ARBA" id="ARBA00009761"/>
    </source>
</evidence>
<dbReference type="AlphaFoldDB" id="A0A4T0M9N9"/>
<dbReference type="Pfam" id="PF08661">
    <property type="entry name" value="Rep_fac-A_3"/>
    <property type="match status" value="1"/>
</dbReference>
<accession>A0A4T0M9N9</accession>
<dbReference type="Gene3D" id="2.40.50.140">
    <property type="entry name" value="Nucleic acid-binding proteins"/>
    <property type="match status" value="1"/>
</dbReference>